<dbReference type="RefSeq" id="WP_386723167.1">
    <property type="nucleotide sequence ID" value="NZ_JBHRSZ010000009.1"/>
</dbReference>
<dbReference type="EMBL" id="JBHRSZ010000009">
    <property type="protein sequence ID" value="MFC3153243.1"/>
    <property type="molecule type" value="Genomic_DNA"/>
</dbReference>
<dbReference type="PRINTS" id="PR00039">
    <property type="entry name" value="HTHLYSR"/>
</dbReference>
<gene>
    <name evidence="6" type="ORF">ACFOEK_19545</name>
</gene>
<dbReference type="InterPro" id="IPR036388">
    <property type="entry name" value="WH-like_DNA-bd_sf"/>
</dbReference>
<feature type="domain" description="HTH lysR-type" evidence="5">
    <location>
        <begin position="1"/>
        <end position="59"/>
    </location>
</feature>
<dbReference type="InterPro" id="IPR000847">
    <property type="entry name" value="LysR_HTH_N"/>
</dbReference>
<name>A0ABV7HHC4_9GAMM</name>
<dbReference type="Proteomes" id="UP001595476">
    <property type="component" value="Unassembled WGS sequence"/>
</dbReference>
<keyword evidence="2" id="KW-0805">Transcription regulation</keyword>
<comment type="caution">
    <text evidence="6">The sequence shown here is derived from an EMBL/GenBank/DDBJ whole genome shotgun (WGS) entry which is preliminary data.</text>
</comment>
<dbReference type="Pfam" id="PF03466">
    <property type="entry name" value="LysR_substrate"/>
    <property type="match status" value="1"/>
</dbReference>
<evidence type="ECO:0000256" key="3">
    <source>
        <dbReference type="ARBA" id="ARBA00023125"/>
    </source>
</evidence>
<dbReference type="InterPro" id="IPR005119">
    <property type="entry name" value="LysR_subst-bd"/>
</dbReference>
<protein>
    <submittedName>
        <fullName evidence="6">LysR family transcriptional regulator</fullName>
    </submittedName>
</protein>
<evidence type="ECO:0000256" key="1">
    <source>
        <dbReference type="ARBA" id="ARBA00009437"/>
    </source>
</evidence>
<reference evidence="7" key="1">
    <citation type="journal article" date="2019" name="Int. J. Syst. Evol. Microbiol.">
        <title>The Global Catalogue of Microorganisms (GCM) 10K type strain sequencing project: providing services to taxonomists for standard genome sequencing and annotation.</title>
        <authorList>
            <consortium name="The Broad Institute Genomics Platform"/>
            <consortium name="The Broad Institute Genome Sequencing Center for Infectious Disease"/>
            <person name="Wu L."/>
            <person name="Ma J."/>
        </authorList>
    </citation>
    <scope>NUCLEOTIDE SEQUENCE [LARGE SCALE GENOMIC DNA]</scope>
    <source>
        <strain evidence="7">KCTC 52438</strain>
    </source>
</reference>
<evidence type="ECO:0000313" key="6">
    <source>
        <dbReference type="EMBL" id="MFC3153243.1"/>
    </source>
</evidence>
<keyword evidence="4" id="KW-0804">Transcription</keyword>
<evidence type="ECO:0000313" key="7">
    <source>
        <dbReference type="Proteomes" id="UP001595476"/>
    </source>
</evidence>
<dbReference type="SUPFAM" id="SSF46785">
    <property type="entry name" value="Winged helix' DNA-binding domain"/>
    <property type="match status" value="1"/>
</dbReference>
<dbReference type="PROSITE" id="PS50931">
    <property type="entry name" value="HTH_LYSR"/>
    <property type="match status" value="1"/>
</dbReference>
<dbReference type="Gene3D" id="1.10.10.10">
    <property type="entry name" value="Winged helix-like DNA-binding domain superfamily/Winged helix DNA-binding domain"/>
    <property type="match status" value="1"/>
</dbReference>
<proteinExistence type="inferred from homology"/>
<dbReference type="Pfam" id="PF00126">
    <property type="entry name" value="HTH_1"/>
    <property type="match status" value="1"/>
</dbReference>
<evidence type="ECO:0000256" key="4">
    <source>
        <dbReference type="ARBA" id="ARBA00023163"/>
    </source>
</evidence>
<dbReference type="PANTHER" id="PTHR30537:SF5">
    <property type="entry name" value="HTH-TYPE TRANSCRIPTIONAL ACTIVATOR TTDR-RELATED"/>
    <property type="match status" value="1"/>
</dbReference>
<dbReference type="InterPro" id="IPR036390">
    <property type="entry name" value="WH_DNA-bd_sf"/>
</dbReference>
<evidence type="ECO:0000259" key="5">
    <source>
        <dbReference type="PROSITE" id="PS50931"/>
    </source>
</evidence>
<accession>A0ABV7HHC4</accession>
<dbReference type="SUPFAM" id="SSF53850">
    <property type="entry name" value="Periplasmic binding protein-like II"/>
    <property type="match status" value="1"/>
</dbReference>
<dbReference type="InterPro" id="IPR058163">
    <property type="entry name" value="LysR-type_TF_proteobact-type"/>
</dbReference>
<keyword evidence="7" id="KW-1185">Reference proteome</keyword>
<sequence>MSKLDQYQTFITIVEQGSITKAAALLNLSVPALSKQLVQLEESLQVQLFHRSHKRLDITESGKQFYPKCKEILSSIDHAEEALLSEQESISGTIAITLSKALCRSKIIDILSSFTSIHPRIKFDIQFSDELEDLYDKDIDFAFRLGRLNDSSTMVAMPLIETQLVACATPAYIESVGMPESLASPGNAKFILMSSLNPAGELKAFLNKEKFDFDQSVSHTTNDVEGVYQLINGNMGIGMMLNISIQKELDEGRFVSVLSKRNLPRKRLYLLSKKTQWQTKKLKAFKEHINLMLSEPNM</sequence>
<organism evidence="6 7">
    <name type="scientific">Litoribrevibacter euphylliae</name>
    <dbReference type="NCBI Taxonomy" id="1834034"/>
    <lineage>
        <taxon>Bacteria</taxon>
        <taxon>Pseudomonadati</taxon>
        <taxon>Pseudomonadota</taxon>
        <taxon>Gammaproteobacteria</taxon>
        <taxon>Oceanospirillales</taxon>
        <taxon>Oceanospirillaceae</taxon>
        <taxon>Litoribrevibacter</taxon>
    </lineage>
</organism>
<dbReference type="PANTHER" id="PTHR30537">
    <property type="entry name" value="HTH-TYPE TRANSCRIPTIONAL REGULATOR"/>
    <property type="match status" value="1"/>
</dbReference>
<dbReference type="Gene3D" id="3.40.190.290">
    <property type="match status" value="1"/>
</dbReference>
<keyword evidence="3" id="KW-0238">DNA-binding</keyword>
<evidence type="ECO:0000256" key="2">
    <source>
        <dbReference type="ARBA" id="ARBA00023015"/>
    </source>
</evidence>
<comment type="similarity">
    <text evidence="1">Belongs to the LysR transcriptional regulatory family.</text>
</comment>